<feature type="compositionally biased region" description="Polar residues" evidence="5">
    <location>
        <begin position="336"/>
        <end position="347"/>
    </location>
</feature>
<feature type="compositionally biased region" description="Basic and acidic residues" evidence="5">
    <location>
        <begin position="349"/>
        <end position="362"/>
    </location>
</feature>
<feature type="compositionally biased region" description="Polar residues" evidence="5">
    <location>
        <begin position="363"/>
        <end position="375"/>
    </location>
</feature>
<dbReference type="InterPro" id="IPR052255">
    <property type="entry name" value="RNA_pol_II_subunit5-mediator"/>
</dbReference>
<organism evidence="6 7">
    <name type="scientific">Acacia crassicarpa</name>
    <name type="common">northern wattle</name>
    <dbReference type="NCBI Taxonomy" id="499986"/>
    <lineage>
        <taxon>Eukaryota</taxon>
        <taxon>Viridiplantae</taxon>
        <taxon>Streptophyta</taxon>
        <taxon>Embryophyta</taxon>
        <taxon>Tracheophyta</taxon>
        <taxon>Spermatophyta</taxon>
        <taxon>Magnoliopsida</taxon>
        <taxon>eudicotyledons</taxon>
        <taxon>Gunneridae</taxon>
        <taxon>Pentapetalae</taxon>
        <taxon>rosids</taxon>
        <taxon>fabids</taxon>
        <taxon>Fabales</taxon>
        <taxon>Fabaceae</taxon>
        <taxon>Caesalpinioideae</taxon>
        <taxon>mimosoid clade</taxon>
        <taxon>Acacieae</taxon>
        <taxon>Acacia</taxon>
    </lineage>
</organism>
<evidence type="ECO:0000256" key="3">
    <source>
        <dbReference type="ARBA" id="ARBA00038295"/>
    </source>
</evidence>
<dbReference type="SUPFAM" id="SSF46579">
    <property type="entry name" value="Prefoldin"/>
    <property type="match status" value="1"/>
</dbReference>
<evidence type="ECO:0000256" key="4">
    <source>
        <dbReference type="SAM" id="Coils"/>
    </source>
</evidence>
<feature type="region of interest" description="Disordered" evidence="5">
    <location>
        <begin position="202"/>
        <end position="239"/>
    </location>
</feature>
<keyword evidence="4" id="KW-0175">Coiled coil</keyword>
<feature type="region of interest" description="Disordered" evidence="5">
    <location>
        <begin position="321"/>
        <end position="424"/>
    </location>
</feature>
<sequence length="424" mass="47284">MDGMGKGTVTPLASLFPVEESQKAAKRVQDTIAEKEKELDHLRVFIADNNNLINLVQKLPEELHHDIMVPFGKAAFFPGRLIHTNEFLVLLGEGYYADRTSKQTIEVLRRRGKSLESQVNSLEAIIKDHKAEASFFIATASEAAGGLVEIREDYVEENPSKQDLKSGPLKQDVSGLAGAERETTSVDDKEFARMMARLDELEEEERAAERGNLDDENEGAISDFDEISYQRPSDNNLQNSEDIQRRMALKQTNDIATKFPKEHKYQDDMADHFGSLALQSQVRELSEGKTMAKNLKNSDASEMSTIYPEEKIVHATNTSKAEVQYQASRPSDDSQKCYQQASTSSTVGHADHTQRNSRKEDSTSSQVGCQTSEPSFDSRRAFTGSIIEHAENLPKTSGEQNSSSSLVSGSQPSKPVSRFKMQRR</sequence>
<keyword evidence="2" id="KW-0539">Nucleus</keyword>
<feature type="compositionally biased region" description="Low complexity" evidence="5">
    <location>
        <begin position="397"/>
        <end position="413"/>
    </location>
</feature>
<evidence type="ECO:0000256" key="1">
    <source>
        <dbReference type="ARBA" id="ARBA00004123"/>
    </source>
</evidence>
<feature type="compositionally biased region" description="Acidic residues" evidence="5">
    <location>
        <begin position="214"/>
        <end position="226"/>
    </location>
</feature>
<comment type="subcellular location">
    <subcellularLocation>
        <location evidence="1">Nucleus</location>
    </subcellularLocation>
</comment>
<dbReference type="GO" id="GO:0000122">
    <property type="term" value="P:negative regulation of transcription by RNA polymerase II"/>
    <property type="evidence" value="ECO:0007669"/>
    <property type="project" value="TreeGrafter"/>
</dbReference>
<dbReference type="GO" id="GO:0005634">
    <property type="term" value="C:nucleus"/>
    <property type="evidence" value="ECO:0007669"/>
    <property type="project" value="UniProtKB-SubCell"/>
</dbReference>
<feature type="coiled-coil region" evidence="4">
    <location>
        <begin position="105"/>
        <end position="132"/>
    </location>
</feature>
<comment type="similarity">
    <text evidence="3">Belongs to the RNA polymerase II subunit 5-mediating protein family.</text>
</comment>
<dbReference type="EMBL" id="JAWXYG010000001">
    <property type="protein sequence ID" value="KAK4286142.1"/>
    <property type="molecule type" value="Genomic_DNA"/>
</dbReference>
<evidence type="ECO:0000313" key="6">
    <source>
        <dbReference type="EMBL" id="KAK4286142.1"/>
    </source>
</evidence>
<feature type="region of interest" description="Disordered" evidence="5">
    <location>
        <begin position="157"/>
        <end position="190"/>
    </location>
</feature>
<dbReference type="GO" id="GO:0003682">
    <property type="term" value="F:chromatin binding"/>
    <property type="evidence" value="ECO:0007669"/>
    <property type="project" value="TreeGrafter"/>
</dbReference>
<dbReference type="GO" id="GO:0019212">
    <property type="term" value="F:phosphatase inhibitor activity"/>
    <property type="evidence" value="ECO:0007669"/>
    <property type="project" value="TreeGrafter"/>
</dbReference>
<evidence type="ECO:0008006" key="8">
    <source>
        <dbReference type="Google" id="ProtNLM"/>
    </source>
</evidence>
<evidence type="ECO:0000256" key="2">
    <source>
        <dbReference type="ARBA" id="ARBA00023242"/>
    </source>
</evidence>
<dbReference type="PANTHER" id="PTHR15111:SF0">
    <property type="entry name" value="UNCONVENTIONAL PREFOLDIN RPB5 INTERACTOR 1"/>
    <property type="match status" value="1"/>
</dbReference>
<proteinExistence type="inferred from homology"/>
<reference evidence="6" key="1">
    <citation type="submission" date="2023-10" db="EMBL/GenBank/DDBJ databases">
        <title>Chromosome-level genome of the transformable northern wattle, Acacia crassicarpa.</title>
        <authorList>
            <person name="Massaro I."/>
            <person name="Sinha N.R."/>
            <person name="Poethig S."/>
            <person name="Leichty A.R."/>
        </authorList>
    </citation>
    <scope>NUCLEOTIDE SEQUENCE</scope>
    <source>
        <strain evidence="6">Acra3RX</strain>
        <tissue evidence="6">Leaf</tissue>
    </source>
</reference>
<accession>A0AAE1TI82</accession>
<dbReference type="Gene3D" id="1.10.287.370">
    <property type="match status" value="1"/>
</dbReference>
<dbReference type="PANTHER" id="PTHR15111">
    <property type="entry name" value="RNA POLYMERASE II SUBUNIT 5-MEDIATING PROTEIN NNX3"/>
    <property type="match status" value="1"/>
</dbReference>
<dbReference type="GO" id="GO:0003714">
    <property type="term" value="F:transcription corepressor activity"/>
    <property type="evidence" value="ECO:0007669"/>
    <property type="project" value="TreeGrafter"/>
</dbReference>
<dbReference type="Proteomes" id="UP001293593">
    <property type="component" value="Unassembled WGS sequence"/>
</dbReference>
<evidence type="ECO:0000313" key="7">
    <source>
        <dbReference type="Proteomes" id="UP001293593"/>
    </source>
</evidence>
<dbReference type="CDD" id="cd23159">
    <property type="entry name" value="Prefoldin_URI1"/>
    <property type="match status" value="1"/>
</dbReference>
<dbReference type="GO" id="GO:0009409">
    <property type="term" value="P:response to cold"/>
    <property type="evidence" value="ECO:0007669"/>
    <property type="project" value="UniProtKB-ARBA"/>
</dbReference>
<feature type="compositionally biased region" description="Basic and acidic residues" evidence="5">
    <location>
        <begin position="179"/>
        <end position="190"/>
    </location>
</feature>
<comment type="caution">
    <text evidence="6">The sequence shown here is derived from an EMBL/GenBank/DDBJ whole genome shotgun (WGS) entry which is preliminary data.</text>
</comment>
<name>A0AAE1TI82_9FABA</name>
<dbReference type="InterPro" id="IPR004127">
    <property type="entry name" value="Prefoldin_subunit_alpha"/>
</dbReference>
<feature type="compositionally biased region" description="Polar residues" evidence="5">
    <location>
        <begin position="230"/>
        <end position="239"/>
    </location>
</feature>
<dbReference type="GO" id="GO:0006457">
    <property type="term" value="P:protein folding"/>
    <property type="evidence" value="ECO:0007669"/>
    <property type="project" value="UniProtKB-ARBA"/>
</dbReference>
<protein>
    <recommendedName>
        <fullName evidence="8">RNA polymerase II subunit 5-mediating protein homolog</fullName>
    </recommendedName>
</protein>
<keyword evidence="7" id="KW-1185">Reference proteome</keyword>
<dbReference type="Pfam" id="PF02996">
    <property type="entry name" value="Prefoldin"/>
    <property type="match status" value="1"/>
</dbReference>
<evidence type="ECO:0000256" key="5">
    <source>
        <dbReference type="SAM" id="MobiDB-lite"/>
    </source>
</evidence>
<dbReference type="AlphaFoldDB" id="A0AAE1TI82"/>
<gene>
    <name evidence="6" type="ORF">QN277_002740</name>
</gene>
<dbReference type="InterPro" id="IPR009053">
    <property type="entry name" value="Prefoldin"/>
</dbReference>